<dbReference type="PANTHER" id="PTHR31194">
    <property type="entry name" value="SHN SHINE , DNA BINDING / TRANSCRIPTION FACTOR"/>
    <property type="match status" value="1"/>
</dbReference>
<evidence type="ECO:0000256" key="3">
    <source>
        <dbReference type="ARBA" id="ARBA00023015"/>
    </source>
</evidence>
<evidence type="ECO:0000313" key="9">
    <source>
        <dbReference type="EMBL" id="CAI9094275.1"/>
    </source>
</evidence>
<dbReference type="Pfam" id="PF00847">
    <property type="entry name" value="AP2"/>
    <property type="match status" value="1"/>
</dbReference>
<dbReference type="GO" id="GO:0003677">
    <property type="term" value="F:DNA binding"/>
    <property type="evidence" value="ECO:0007669"/>
    <property type="project" value="UniProtKB-KW"/>
</dbReference>
<reference evidence="9" key="1">
    <citation type="submission" date="2023-03" db="EMBL/GenBank/DDBJ databases">
        <authorList>
            <person name="Julca I."/>
        </authorList>
    </citation>
    <scope>NUCLEOTIDE SEQUENCE</scope>
</reference>
<comment type="subcellular location">
    <subcellularLocation>
        <location evidence="1">Nucleus</location>
    </subcellularLocation>
</comment>
<feature type="compositionally biased region" description="Low complexity" evidence="7">
    <location>
        <begin position="219"/>
        <end position="232"/>
    </location>
</feature>
<dbReference type="CDD" id="cd00018">
    <property type="entry name" value="AP2"/>
    <property type="match status" value="1"/>
</dbReference>
<feature type="region of interest" description="Disordered" evidence="7">
    <location>
        <begin position="1"/>
        <end position="79"/>
    </location>
</feature>
<evidence type="ECO:0000256" key="6">
    <source>
        <dbReference type="ARBA" id="ARBA00023242"/>
    </source>
</evidence>
<evidence type="ECO:0000256" key="2">
    <source>
        <dbReference type="ARBA" id="ARBA00022821"/>
    </source>
</evidence>
<proteinExistence type="predicted"/>
<organism evidence="9 10">
    <name type="scientific">Oldenlandia corymbosa var. corymbosa</name>
    <dbReference type="NCBI Taxonomy" id="529605"/>
    <lineage>
        <taxon>Eukaryota</taxon>
        <taxon>Viridiplantae</taxon>
        <taxon>Streptophyta</taxon>
        <taxon>Embryophyta</taxon>
        <taxon>Tracheophyta</taxon>
        <taxon>Spermatophyta</taxon>
        <taxon>Magnoliopsida</taxon>
        <taxon>eudicotyledons</taxon>
        <taxon>Gunneridae</taxon>
        <taxon>Pentapetalae</taxon>
        <taxon>asterids</taxon>
        <taxon>lamiids</taxon>
        <taxon>Gentianales</taxon>
        <taxon>Rubiaceae</taxon>
        <taxon>Rubioideae</taxon>
        <taxon>Spermacoceae</taxon>
        <taxon>Hedyotis-Oldenlandia complex</taxon>
        <taxon>Oldenlandia</taxon>
    </lineage>
</organism>
<dbReference type="InterPro" id="IPR001471">
    <property type="entry name" value="AP2/ERF_dom"/>
</dbReference>
<evidence type="ECO:0000259" key="8">
    <source>
        <dbReference type="PROSITE" id="PS51032"/>
    </source>
</evidence>
<evidence type="ECO:0000256" key="5">
    <source>
        <dbReference type="ARBA" id="ARBA00023163"/>
    </source>
</evidence>
<dbReference type="EMBL" id="OX459119">
    <property type="protein sequence ID" value="CAI9094275.1"/>
    <property type="molecule type" value="Genomic_DNA"/>
</dbReference>
<sequence>MKMEQDKPRDLLTSSDRKVKYSEHRSQTTMVSKRSAPATLAGRIRKSPEMNAAGPKVVRISVTDADATDSSSDEDEGPLFGRCQRQRVKRFINEVRIEQFCPRDDGNVAVVNDADSGNVKGVWRSKKHPGGNGSSGNRKRKKITEESKDGGKLKTGNGKKFRGVRQRPWGKWAAEIRDPLRRVRLWLGTYDTAEEAAMVYDHAAIQLRGPDALTNFSTPQAKADSPATAAAAPHPPESTCSGYNSGDESHNNQLSPKSVLRFASASNDSSCNDAEAEDSSCLQSPQHDEVVKESSIRDFSGDEISVSENFSDYSLIPNDLLFEFENPVVPDFSHLFEENANIFGVNLEDFCGNHLFIDSSNRDLEFGSSMWAGGITDDFFQDFGDIFGSDPLVAL</sequence>
<keyword evidence="10" id="KW-1185">Reference proteome</keyword>
<dbReference type="SUPFAM" id="SSF54171">
    <property type="entry name" value="DNA-binding domain"/>
    <property type="match status" value="1"/>
</dbReference>
<accession>A0AAV1CH20</accession>
<name>A0AAV1CH20_OLDCO</name>
<keyword evidence="2" id="KW-0611">Plant defense</keyword>
<dbReference type="InterPro" id="IPR016177">
    <property type="entry name" value="DNA-bd_dom_sf"/>
</dbReference>
<dbReference type="InterPro" id="IPR050913">
    <property type="entry name" value="AP2/ERF_ERF"/>
</dbReference>
<protein>
    <submittedName>
        <fullName evidence="9">OLC1v1029986C1</fullName>
    </submittedName>
</protein>
<feature type="compositionally biased region" description="Basic and acidic residues" evidence="7">
    <location>
        <begin position="143"/>
        <end position="152"/>
    </location>
</feature>
<dbReference type="SMART" id="SM00380">
    <property type="entry name" value="AP2"/>
    <property type="match status" value="1"/>
</dbReference>
<keyword evidence="5" id="KW-0804">Transcription</keyword>
<dbReference type="Proteomes" id="UP001161247">
    <property type="component" value="Chromosome 2"/>
</dbReference>
<evidence type="ECO:0000256" key="7">
    <source>
        <dbReference type="SAM" id="MobiDB-lite"/>
    </source>
</evidence>
<feature type="compositionally biased region" description="Polar residues" evidence="7">
    <location>
        <begin position="238"/>
        <end position="254"/>
    </location>
</feature>
<dbReference type="GO" id="GO:0006952">
    <property type="term" value="P:defense response"/>
    <property type="evidence" value="ECO:0007669"/>
    <property type="project" value="UniProtKB-KW"/>
</dbReference>
<evidence type="ECO:0000256" key="4">
    <source>
        <dbReference type="ARBA" id="ARBA00023125"/>
    </source>
</evidence>
<dbReference type="AlphaFoldDB" id="A0AAV1CH20"/>
<keyword evidence="4" id="KW-0238">DNA-binding</keyword>
<feature type="region of interest" description="Disordered" evidence="7">
    <location>
        <begin position="216"/>
        <end position="254"/>
    </location>
</feature>
<dbReference type="InterPro" id="IPR036955">
    <property type="entry name" value="AP2/ERF_dom_sf"/>
</dbReference>
<evidence type="ECO:0000256" key="1">
    <source>
        <dbReference type="ARBA" id="ARBA00004123"/>
    </source>
</evidence>
<dbReference type="PANTHER" id="PTHR31194:SF140">
    <property type="entry name" value="ETHYLENE-RESPONSIVE TRANSCRIPTION FACTOR CRF2"/>
    <property type="match status" value="1"/>
</dbReference>
<dbReference type="PROSITE" id="PS51032">
    <property type="entry name" value="AP2_ERF"/>
    <property type="match status" value="1"/>
</dbReference>
<feature type="domain" description="AP2/ERF" evidence="8">
    <location>
        <begin position="160"/>
        <end position="217"/>
    </location>
</feature>
<dbReference type="FunFam" id="3.30.730.10:FF:000001">
    <property type="entry name" value="Ethylene-responsive transcription factor 2"/>
    <property type="match status" value="1"/>
</dbReference>
<dbReference type="GO" id="GO:0005634">
    <property type="term" value="C:nucleus"/>
    <property type="evidence" value="ECO:0007669"/>
    <property type="project" value="UniProtKB-SubCell"/>
</dbReference>
<keyword evidence="3" id="KW-0805">Transcription regulation</keyword>
<feature type="compositionally biased region" description="Basic and acidic residues" evidence="7">
    <location>
        <begin position="1"/>
        <end position="26"/>
    </location>
</feature>
<dbReference type="PRINTS" id="PR00367">
    <property type="entry name" value="ETHRSPELEMNT"/>
</dbReference>
<dbReference type="Gene3D" id="3.30.730.10">
    <property type="entry name" value="AP2/ERF domain"/>
    <property type="match status" value="1"/>
</dbReference>
<feature type="region of interest" description="Disordered" evidence="7">
    <location>
        <begin position="119"/>
        <end position="164"/>
    </location>
</feature>
<dbReference type="GO" id="GO:0003700">
    <property type="term" value="F:DNA-binding transcription factor activity"/>
    <property type="evidence" value="ECO:0007669"/>
    <property type="project" value="InterPro"/>
</dbReference>
<gene>
    <name evidence="9" type="ORF">OLC1_LOCUS5478</name>
</gene>
<keyword evidence="6" id="KW-0539">Nucleus</keyword>
<evidence type="ECO:0000313" key="10">
    <source>
        <dbReference type="Proteomes" id="UP001161247"/>
    </source>
</evidence>